<sequence length="151" mass="17361">MKERITFQDYPAGLLDGMRKTQDYIDNSGLDHGLLELVYMRVSQINSCAYCIDMHYKKGLHYGETPLRLISVSAWRETPYYTEKEQAALAFAERLTHMLPEEHSHDIHLALEKHFTKQEISVLSLAVAQINSWNRLMRSFGAVPGNFEIGT</sequence>
<dbReference type="AlphaFoldDB" id="A0A1I1MAZ3"/>
<dbReference type="Pfam" id="PF02627">
    <property type="entry name" value="CMD"/>
    <property type="match status" value="1"/>
</dbReference>
<accession>A0A1I1MAZ3</accession>
<dbReference type="STRING" id="623281.SAMN05421747_13120"/>
<dbReference type="GO" id="GO:0051920">
    <property type="term" value="F:peroxiredoxin activity"/>
    <property type="evidence" value="ECO:0007669"/>
    <property type="project" value="InterPro"/>
</dbReference>
<name>A0A1I1MAZ3_9SPHI</name>
<dbReference type="PANTHER" id="PTHR34846:SF10">
    <property type="entry name" value="CYTOPLASMIC PROTEIN"/>
    <property type="match status" value="1"/>
</dbReference>
<dbReference type="InterPro" id="IPR029032">
    <property type="entry name" value="AhpD-like"/>
</dbReference>
<dbReference type="Proteomes" id="UP000199577">
    <property type="component" value="Unassembled WGS sequence"/>
</dbReference>
<reference evidence="2 3" key="1">
    <citation type="submission" date="2016-10" db="EMBL/GenBank/DDBJ databases">
        <authorList>
            <person name="de Groot N.N."/>
        </authorList>
    </citation>
    <scope>NUCLEOTIDE SEQUENCE [LARGE SCALE GENOMIC DNA]</scope>
    <source>
        <strain evidence="2 3">DSM 22900</strain>
    </source>
</reference>
<organism evidence="2 3">
    <name type="scientific">Parapedobacter composti</name>
    <dbReference type="NCBI Taxonomy" id="623281"/>
    <lineage>
        <taxon>Bacteria</taxon>
        <taxon>Pseudomonadati</taxon>
        <taxon>Bacteroidota</taxon>
        <taxon>Sphingobacteriia</taxon>
        <taxon>Sphingobacteriales</taxon>
        <taxon>Sphingobacteriaceae</taxon>
        <taxon>Parapedobacter</taxon>
    </lineage>
</organism>
<dbReference type="InterPro" id="IPR003779">
    <property type="entry name" value="CMD-like"/>
</dbReference>
<evidence type="ECO:0000259" key="1">
    <source>
        <dbReference type="Pfam" id="PF02627"/>
    </source>
</evidence>
<evidence type="ECO:0000313" key="2">
    <source>
        <dbReference type="EMBL" id="SFC82256.1"/>
    </source>
</evidence>
<keyword evidence="3" id="KW-1185">Reference proteome</keyword>
<dbReference type="OrthoDB" id="9801997at2"/>
<keyword evidence="2" id="KW-0560">Oxidoreductase</keyword>
<protein>
    <submittedName>
        <fullName evidence="2">Alkylhydroperoxidase AhpD family core domain-containing protein</fullName>
    </submittedName>
</protein>
<dbReference type="EMBL" id="FOLL01000031">
    <property type="protein sequence ID" value="SFC82256.1"/>
    <property type="molecule type" value="Genomic_DNA"/>
</dbReference>
<keyword evidence="2" id="KW-0575">Peroxidase</keyword>
<dbReference type="InterPro" id="IPR004675">
    <property type="entry name" value="AhpD_core"/>
</dbReference>
<feature type="domain" description="Carboxymuconolactone decarboxylase-like" evidence="1">
    <location>
        <begin position="23"/>
        <end position="93"/>
    </location>
</feature>
<dbReference type="NCBIfam" id="TIGR00778">
    <property type="entry name" value="ahpD_dom"/>
    <property type="match status" value="1"/>
</dbReference>
<evidence type="ECO:0000313" key="3">
    <source>
        <dbReference type="Proteomes" id="UP000199577"/>
    </source>
</evidence>
<proteinExistence type="predicted"/>
<dbReference type="Gene3D" id="1.20.1290.10">
    <property type="entry name" value="AhpD-like"/>
    <property type="match status" value="1"/>
</dbReference>
<dbReference type="RefSeq" id="WP_090975162.1">
    <property type="nucleotide sequence ID" value="NZ_FOLL01000031.1"/>
</dbReference>
<dbReference type="SUPFAM" id="SSF69118">
    <property type="entry name" value="AhpD-like"/>
    <property type="match status" value="1"/>
</dbReference>
<dbReference type="PANTHER" id="PTHR34846">
    <property type="entry name" value="4-CARBOXYMUCONOLACTONE DECARBOXYLASE FAMILY PROTEIN (AFU_ORTHOLOGUE AFUA_6G11590)"/>
    <property type="match status" value="1"/>
</dbReference>
<gene>
    <name evidence="2" type="ORF">SAMN05421747_13120</name>
</gene>